<gene>
    <name evidence="1" type="ORF">RDB_LOCUS178891</name>
</gene>
<reference evidence="1" key="1">
    <citation type="submission" date="2021-01" db="EMBL/GenBank/DDBJ databases">
        <authorList>
            <person name="Kaushik A."/>
        </authorList>
    </citation>
    <scope>NUCLEOTIDE SEQUENCE</scope>
    <source>
        <strain evidence="1">AG2-2IIIB</strain>
    </source>
</reference>
<evidence type="ECO:0000313" key="2">
    <source>
        <dbReference type="Proteomes" id="UP000663843"/>
    </source>
</evidence>
<sequence length="204" mass="23070">MQEATPPPAPTSTIETGSIKNAIDLAEELTTSSINNDRAEITYGRMGFQPKQEPQAIPRRVHDVYVRDDLQQSNQIVGQLAEILGNINGVLVRIQHTMIRIQFRDDAEYTVREMGCMVNQRGDTIEKMDFLTRAHRDDPSRINIQIRGQGHSIYVPDTRLAAYLKFYGLEEGLCYEGHSILRVKEGSERRAREKLGSYLSGHVG</sequence>
<organism evidence="1 2">
    <name type="scientific">Rhizoctonia solani</name>
    <dbReference type="NCBI Taxonomy" id="456999"/>
    <lineage>
        <taxon>Eukaryota</taxon>
        <taxon>Fungi</taxon>
        <taxon>Dikarya</taxon>
        <taxon>Basidiomycota</taxon>
        <taxon>Agaricomycotina</taxon>
        <taxon>Agaricomycetes</taxon>
        <taxon>Cantharellales</taxon>
        <taxon>Ceratobasidiaceae</taxon>
        <taxon>Rhizoctonia</taxon>
    </lineage>
</organism>
<dbReference type="AlphaFoldDB" id="A0A8H3HQS7"/>
<comment type="caution">
    <text evidence="1">The sequence shown here is derived from an EMBL/GenBank/DDBJ whole genome shotgun (WGS) entry which is preliminary data.</text>
</comment>
<dbReference type="Proteomes" id="UP000663843">
    <property type="component" value="Unassembled WGS sequence"/>
</dbReference>
<evidence type="ECO:0000313" key="1">
    <source>
        <dbReference type="EMBL" id="CAE6531117.1"/>
    </source>
</evidence>
<proteinExistence type="predicted"/>
<accession>A0A8H3HQS7</accession>
<dbReference type="EMBL" id="CAJMWT010008144">
    <property type="protein sequence ID" value="CAE6531117.1"/>
    <property type="molecule type" value="Genomic_DNA"/>
</dbReference>
<name>A0A8H3HQS7_9AGAM</name>
<protein>
    <submittedName>
        <fullName evidence="1">Uncharacterized protein</fullName>
    </submittedName>
</protein>